<keyword evidence="8" id="KW-0325">Glycoprotein</keyword>
<protein>
    <recommendedName>
        <fullName evidence="13">Endoglucanase</fullName>
        <ecNumber evidence="13">3.2.1.4</ecNumber>
    </recommendedName>
</protein>
<dbReference type="EMBL" id="JAVXUO010002494">
    <property type="protein sequence ID" value="KAK2972750.1"/>
    <property type="molecule type" value="Genomic_DNA"/>
</dbReference>
<dbReference type="Gene3D" id="1.50.10.10">
    <property type="match status" value="3"/>
</dbReference>
<sequence>MAGFASFSCLLLVLLVGFEASSAAASFDYGDALDKSLLFFEAQRSGKLPARQRVKWRGDSGLKDGSLQGVDLVGGYYDAGDHVKFGLPMAFTVTMLSWGAIDFRKEMVGLNQMGHTLDAIKWGTDYFIKAHPQPDVLWGQVGDGDSDHYCWQRAEDMTTSRNAYKLDQNHPGSDLADLGDPMMIQSSVLDNSISHQDELLWAAAWLYRATKDEYYLKYVVDNAVSMGGTGWAVKEFSWDNKYAGLQVLLSKVAYSTCMNGITCNMLPRLHSFMLSTPIISLLQRQSSSVQMRNFNLRMSSILPNHRHADYILGKNPKSMSYLVGYGQNYPFHAHHRGASIASISILPSLVGCVQGYESWYRRPEGNPNVLFGALVGGPSNNDEFSDDRTNYEQTEPTISGTAPLVGLFSKLQILNGHPGTVSRKDSYDFQLDYNWLWKLQWPLKVITQSDQGPTAQLQVSRRPNDRTKLIDDAYTNIYSYDFTDSSPKAQPVLHPQPDVPVKFFHAITESWRVGGLTYYRHKVTVKNVSKKPITDLKLTIENLKGSLWGIYPTQEKNTYEFPKWLKVLKPDSEATFVYVQGGPQAK</sequence>
<feature type="active site" evidence="12">
    <location>
        <position position="334"/>
    </location>
</feature>
<feature type="signal peptide" evidence="13">
    <location>
        <begin position="1"/>
        <end position="23"/>
    </location>
</feature>
<accession>A0AA88U6M7</accession>
<dbReference type="Pfam" id="PF09478">
    <property type="entry name" value="CBM49"/>
    <property type="match status" value="1"/>
</dbReference>
<evidence type="ECO:0000313" key="15">
    <source>
        <dbReference type="EMBL" id="KAK2972750.1"/>
    </source>
</evidence>
<evidence type="ECO:0000256" key="4">
    <source>
        <dbReference type="ARBA" id="ARBA00022525"/>
    </source>
</evidence>
<dbReference type="GO" id="GO:0030246">
    <property type="term" value="F:carbohydrate binding"/>
    <property type="evidence" value="ECO:0007669"/>
    <property type="project" value="InterPro"/>
</dbReference>
<comment type="similarity">
    <text evidence="3 12 13">Belongs to the glycosyl hydrolase 9 (cellulase E) family.</text>
</comment>
<dbReference type="GO" id="GO:0005576">
    <property type="term" value="C:extracellular region"/>
    <property type="evidence" value="ECO:0007669"/>
    <property type="project" value="UniProtKB-SubCell"/>
</dbReference>
<keyword evidence="10 12" id="KW-0326">Glycosidase</keyword>
<dbReference type="AlphaFoldDB" id="A0AA88U6M7"/>
<evidence type="ECO:0000256" key="1">
    <source>
        <dbReference type="ARBA" id="ARBA00000966"/>
    </source>
</evidence>
<dbReference type="InterPro" id="IPR012341">
    <property type="entry name" value="6hp_glycosidase-like_sf"/>
</dbReference>
<feature type="domain" description="Carbohydrate binding" evidence="14">
    <location>
        <begin position="501"/>
        <end position="581"/>
    </location>
</feature>
<evidence type="ECO:0000259" key="14">
    <source>
        <dbReference type="SMART" id="SM01063"/>
    </source>
</evidence>
<name>A0AA88U6M7_9ASTE</name>
<feature type="chain" id="PRO_5041518679" description="Endoglucanase" evidence="13">
    <location>
        <begin position="24"/>
        <end position="586"/>
    </location>
</feature>
<dbReference type="InterPro" id="IPR018221">
    <property type="entry name" value="Glyco_hydro_9_His_AS"/>
</dbReference>
<dbReference type="Pfam" id="PF00759">
    <property type="entry name" value="Glyco_hydro_9"/>
    <property type="match status" value="2"/>
</dbReference>
<dbReference type="EC" id="3.2.1.4" evidence="13"/>
<keyword evidence="7 13" id="KW-0136">Cellulose degradation</keyword>
<dbReference type="InterPro" id="IPR001701">
    <property type="entry name" value="Glyco_hydro_9"/>
</dbReference>
<keyword evidence="9 12" id="KW-0119">Carbohydrate metabolism</keyword>
<dbReference type="SUPFAM" id="SSF48208">
    <property type="entry name" value="Six-hairpin glycosidases"/>
    <property type="match status" value="1"/>
</dbReference>
<comment type="catalytic activity">
    <reaction evidence="1 13">
        <text>Endohydrolysis of (1-&gt;4)-beta-D-glucosidic linkages in cellulose, lichenin and cereal beta-D-glucans.</text>
        <dbReference type="EC" id="3.2.1.4"/>
    </reaction>
</comment>
<dbReference type="GO" id="GO:0008810">
    <property type="term" value="F:cellulase activity"/>
    <property type="evidence" value="ECO:0007669"/>
    <property type="project" value="UniProtKB-EC"/>
</dbReference>
<keyword evidence="5 13" id="KW-0732">Signal</keyword>
<keyword evidence="11 12" id="KW-0624">Polysaccharide degradation</keyword>
<dbReference type="InterPro" id="IPR008928">
    <property type="entry name" value="6-hairpin_glycosidase_sf"/>
</dbReference>
<evidence type="ECO:0000256" key="11">
    <source>
        <dbReference type="ARBA" id="ARBA00023326"/>
    </source>
</evidence>
<keyword evidence="16" id="KW-1185">Reference proteome</keyword>
<dbReference type="PANTHER" id="PTHR22298">
    <property type="entry name" value="ENDO-1,4-BETA-GLUCANASE"/>
    <property type="match status" value="1"/>
</dbReference>
<dbReference type="SMART" id="SM01063">
    <property type="entry name" value="CBM49"/>
    <property type="match status" value="1"/>
</dbReference>
<evidence type="ECO:0000256" key="9">
    <source>
        <dbReference type="ARBA" id="ARBA00023277"/>
    </source>
</evidence>
<dbReference type="InterPro" id="IPR019028">
    <property type="entry name" value="CBM_49"/>
</dbReference>
<feature type="non-terminal residue" evidence="15">
    <location>
        <position position="586"/>
    </location>
</feature>
<keyword evidence="6 12" id="KW-0378">Hydrolase</keyword>
<evidence type="ECO:0000256" key="6">
    <source>
        <dbReference type="ARBA" id="ARBA00022801"/>
    </source>
</evidence>
<dbReference type="PROSITE" id="PS00592">
    <property type="entry name" value="GH9_2"/>
    <property type="match status" value="1"/>
</dbReference>
<evidence type="ECO:0000256" key="10">
    <source>
        <dbReference type="ARBA" id="ARBA00023295"/>
    </source>
</evidence>
<comment type="caution">
    <text evidence="15">The sequence shown here is derived from an EMBL/GenBank/DDBJ whole genome shotgun (WGS) entry which is preliminary data.</text>
</comment>
<evidence type="ECO:0000256" key="12">
    <source>
        <dbReference type="PROSITE-ProRule" id="PRU10059"/>
    </source>
</evidence>
<dbReference type="GO" id="GO:0030245">
    <property type="term" value="P:cellulose catabolic process"/>
    <property type="evidence" value="ECO:0007669"/>
    <property type="project" value="UniProtKB-KW"/>
</dbReference>
<evidence type="ECO:0000256" key="13">
    <source>
        <dbReference type="RuleBase" id="RU361166"/>
    </source>
</evidence>
<evidence type="ECO:0000256" key="3">
    <source>
        <dbReference type="ARBA" id="ARBA00007072"/>
    </source>
</evidence>
<proteinExistence type="inferred from homology"/>
<evidence type="ECO:0000256" key="5">
    <source>
        <dbReference type="ARBA" id="ARBA00022729"/>
    </source>
</evidence>
<dbReference type="Proteomes" id="UP001187471">
    <property type="component" value="Unassembled WGS sequence"/>
</dbReference>
<evidence type="ECO:0000256" key="8">
    <source>
        <dbReference type="ARBA" id="ARBA00023180"/>
    </source>
</evidence>
<organism evidence="15 16">
    <name type="scientific">Escallonia rubra</name>
    <dbReference type="NCBI Taxonomy" id="112253"/>
    <lineage>
        <taxon>Eukaryota</taxon>
        <taxon>Viridiplantae</taxon>
        <taxon>Streptophyta</taxon>
        <taxon>Embryophyta</taxon>
        <taxon>Tracheophyta</taxon>
        <taxon>Spermatophyta</taxon>
        <taxon>Magnoliopsida</taxon>
        <taxon>eudicotyledons</taxon>
        <taxon>Gunneridae</taxon>
        <taxon>Pentapetalae</taxon>
        <taxon>asterids</taxon>
        <taxon>campanulids</taxon>
        <taxon>Escalloniales</taxon>
        <taxon>Escalloniaceae</taxon>
        <taxon>Escallonia</taxon>
    </lineage>
</organism>
<evidence type="ECO:0000256" key="7">
    <source>
        <dbReference type="ARBA" id="ARBA00023001"/>
    </source>
</evidence>
<gene>
    <name evidence="15" type="ORF">RJ640_019398</name>
</gene>
<comment type="subcellular location">
    <subcellularLocation>
        <location evidence="2">Secreted</location>
    </subcellularLocation>
</comment>
<keyword evidence="4" id="KW-0964">Secreted</keyword>
<evidence type="ECO:0000256" key="2">
    <source>
        <dbReference type="ARBA" id="ARBA00004613"/>
    </source>
</evidence>
<evidence type="ECO:0000313" key="16">
    <source>
        <dbReference type="Proteomes" id="UP001187471"/>
    </source>
</evidence>
<reference evidence="15" key="1">
    <citation type="submission" date="2022-12" db="EMBL/GenBank/DDBJ databases">
        <title>Draft genome assemblies for two species of Escallonia (Escalloniales).</title>
        <authorList>
            <person name="Chanderbali A."/>
            <person name="Dervinis C."/>
            <person name="Anghel I."/>
            <person name="Soltis D."/>
            <person name="Soltis P."/>
            <person name="Zapata F."/>
        </authorList>
    </citation>
    <scope>NUCLEOTIDE SEQUENCE</scope>
    <source>
        <strain evidence="15">UCBG92.1500</strain>
        <tissue evidence="15">Leaf</tissue>
    </source>
</reference>